<accession>A0A7H9HWP7</accession>
<evidence type="ECO:0000256" key="1">
    <source>
        <dbReference type="SAM" id="MobiDB-lite"/>
    </source>
</evidence>
<dbReference type="AlphaFoldDB" id="A0A7H9HWP7"/>
<gene>
    <name evidence="2" type="ORF">HG537_0E02500</name>
</gene>
<dbReference type="Proteomes" id="UP000510647">
    <property type="component" value="Chromosome 5"/>
</dbReference>
<evidence type="ECO:0000313" key="3">
    <source>
        <dbReference type="Proteomes" id="UP000510647"/>
    </source>
</evidence>
<evidence type="ECO:0000313" key="2">
    <source>
        <dbReference type="EMBL" id="QLQ80895.1"/>
    </source>
</evidence>
<dbReference type="OrthoDB" id="4066471at2759"/>
<proteinExistence type="predicted"/>
<evidence type="ECO:0008006" key="4">
    <source>
        <dbReference type="Google" id="ProtNLM"/>
    </source>
</evidence>
<sequence length="246" mass="28088">MGDISLGVDDLVLLKLMDKYKPHLKPYAYRQDAWFRVLDDYNEKTGNVYRQIRTLKSKFNRMKELCNDESGVDDLELLQKLVGEIDNGAKRRVRRRRRTRLRVSPPQQDAIDRSEEDMEGHISEQDDSAIQPPPLDSITMGFSMGNRNNTSSSPLASEQPPVEPGGSADVLGDVEIYKHLITSLKGILSRKSCLSEVATNQDSITVDKLYTELREFQRAEQQFREQVLHRLDTIIAHLGNRASFPD</sequence>
<feature type="compositionally biased region" description="Polar residues" evidence="1">
    <location>
        <begin position="145"/>
        <end position="156"/>
    </location>
</feature>
<name>A0A7H9HWP7_9SACH</name>
<organism evidence="2 3">
    <name type="scientific">Torulaspora globosa</name>
    <dbReference type="NCBI Taxonomy" id="48254"/>
    <lineage>
        <taxon>Eukaryota</taxon>
        <taxon>Fungi</taxon>
        <taxon>Dikarya</taxon>
        <taxon>Ascomycota</taxon>
        <taxon>Saccharomycotina</taxon>
        <taxon>Saccharomycetes</taxon>
        <taxon>Saccharomycetales</taxon>
        <taxon>Saccharomycetaceae</taxon>
        <taxon>Torulaspora</taxon>
    </lineage>
</organism>
<reference evidence="2 3" key="1">
    <citation type="submission" date="2020-06" db="EMBL/GenBank/DDBJ databases">
        <title>The yeast mating-type switching endonuclease HO is a domesticated member of an unorthodox homing genetic element family.</title>
        <authorList>
            <person name="Coughlan A.Y."/>
            <person name="Lombardi L."/>
            <person name="Braun-Galleani S."/>
            <person name="Martos A.R."/>
            <person name="Galeote V."/>
            <person name="Bigey F."/>
            <person name="Dequin S."/>
            <person name="Byrne K.P."/>
            <person name="Wolfe K.H."/>
        </authorList>
    </citation>
    <scope>NUCLEOTIDE SEQUENCE [LARGE SCALE GENOMIC DNA]</scope>
    <source>
        <strain evidence="2 3">CBS2947</strain>
    </source>
</reference>
<dbReference type="EMBL" id="CP059271">
    <property type="protein sequence ID" value="QLQ80895.1"/>
    <property type="molecule type" value="Genomic_DNA"/>
</dbReference>
<keyword evidence="3" id="KW-1185">Reference proteome</keyword>
<protein>
    <recommendedName>
        <fullName evidence="4">Myb/SANT-like DNA-binding domain-containing protein</fullName>
    </recommendedName>
</protein>
<feature type="region of interest" description="Disordered" evidence="1">
    <location>
        <begin position="93"/>
        <end position="168"/>
    </location>
</feature>